<organism evidence="1 2">
    <name type="scientific">Puccinia striiformis f. sp. tritici</name>
    <dbReference type="NCBI Taxonomy" id="168172"/>
    <lineage>
        <taxon>Eukaryota</taxon>
        <taxon>Fungi</taxon>
        <taxon>Dikarya</taxon>
        <taxon>Basidiomycota</taxon>
        <taxon>Pucciniomycotina</taxon>
        <taxon>Pucciniomycetes</taxon>
        <taxon>Pucciniales</taxon>
        <taxon>Pucciniaceae</taxon>
        <taxon>Puccinia</taxon>
    </lineage>
</organism>
<proteinExistence type="predicted"/>
<comment type="caution">
    <text evidence="1">The sequence shown here is derived from an EMBL/GenBank/DDBJ whole genome shotgun (WGS) entry which is preliminary data.</text>
</comment>
<protein>
    <submittedName>
        <fullName evidence="1">Uncharacterized protein</fullName>
    </submittedName>
</protein>
<reference evidence="1 2" key="3">
    <citation type="journal article" date="2022" name="Microbiol. Spectr.">
        <title>Folding features and dynamics of 3D genome architecture in plant fungal pathogens.</title>
        <authorList>
            <person name="Xia C."/>
        </authorList>
    </citation>
    <scope>NUCLEOTIDE SEQUENCE [LARGE SCALE GENOMIC DNA]</scope>
    <source>
        <strain evidence="1 2">93-210</strain>
    </source>
</reference>
<evidence type="ECO:0000313" key="2">
    <source>
        <dbReference type="Proteomes" id="UP001060170"/>
    </source>
</evidence>
<dbReference type="Proteomes" id="UP001060170">
    <property type="component" value="Chromosome 10"/>
</dbReference>
<sequence>MRRSAYVSLQTSRWSSTDVNRDCNHLPTLLILPELTPWVCFRSPWSKHLDMSSRQAVLAITRVTDSYRHHPDKLQQLLTPDVLSSLTALLSPVGGTKISDNIFSAILKSFTNIGRSSPEVATNLLDAGLADTVYGILIGQTPPEIPDEHDLALELTSNSSVITQALMRKDRNQIQQAIDLVVEVLPPLPKTGTFDPKLAKRPTTPHENVAMKDEEATYTSVTEAPAPSNEASNSFSAARSLMDEDVKPDISARTLAALAYSSSSQIKELNKEAATAHRIELLQSTSREQVVRRFNALLLPTLLEVYGASVSSAIRLKALVAVLKIAYFSKTEYLTRTLKPIPLASFLASILANRDQNSLVMYALQMVDLLLAKLPDDYDFIFRREGVMHEVNRLAESTPTGSSIKTRISNVPVGGSRSESHMSAATNALDEELLQVPSSLGRHSSSINAFSSASTSSSSTSTKDQLIYRARHLKAKCVMAETTASIRAQEILDNIRDVVNALGTVQTTEEAKLALTKLAALFSRENDPATSFELLESGLVEGLLRFATESRSFGPPLNVRSKLLSETFFSSSEDSPAFLPLVKRLQESLGRLRPSIVVVRSECTSLPVTNPRSFFYNLLSSSPLPTTLPGEGEKISLVATLPSTNGHGYFDTIGGVHPVHHHQPGCSTHQQYSHLGHHHVTSPLSGRKPISLDVIGSITARISPGSAASVRILTLCVSPDYRRFGVGKLLLDHLLKQIKLRFSRLSTLSSSSSSSLTTTTHSMAKKISVNLHVQATNLVAHSFYKRAGFKTLGFKPSYYSDNELRPLDPTKTIIQSSSPTNSLSSTDDDHHHLSSDPFNQQISSITVGDLPSDIDAWFLELTFDSI</sequence>
<evidence type="ECO:0000313" key="1">
    <source>
        <dbReference type="EMBL" id="KAI7944546.1"/>
    </source>
</evidence>
<keyword evidence="2" id="KW-1185">Reference proteome</keyword>
<dbReference type="EMBL" id="CM045874">
    <property type="protein sequence ID" value="KAI7944546.1"/>
    <property type="molecule type" value="Genomic_DNA"/>
</dbReference>
<accession>A0ACC0E4H6</accession>
<reference evidence="2" key="1">
    <citation type="journal article" date="2018" name="BMC Genomics">
        <title>Genomic insights into host adaptation between the wheat stripe rust pathogen (Puccinia striiformis f. sp. tritici) and the barley stripe rust pathogen (Puccinia striiformis f. sp. hordei).</title>
        <authorList>
            <person name="Xia C."/>
            <person name="Wang M."/>
            <person name="Yin C."/>
            <person name="Cornejo O.E."/>
            <person name="Hulbert S.H."/>
            <person name="Chen X."/>
        </authorList>
    </citation>
    <scope>NUCLEOTIDE SEQUENCE [LARGE SCALE GENOMIC DNA]</scope>
    <source>
        <strain evidence="2">93-210</strain>
    </source>
</reference>
<reference evidence="2" key="2">
    <citation type="journal article" date="2018" name="Mol. Plant Microbe Interact.">
        <title>Genome sequence resources for the wheat stripe rust pathogen (Puccinia striiformis f. sp. tritici) and the barley stripe rust pathogen (Puccinia striiformis f. sp. hordei).</title>
        <authorList>
            <person name="Xia C."/>
            <person name="Wang M."/>
            <person name="Yin C."/>
            <person name="Cornejo O.E."/>
            <person name="Hulbert S.H."/>
            <person name="Chen X."/>
        </authorList>
    </citation>
    <scope>NUCLEOTIDE SEQUENCE [LARGE SCALE GENOMIC DNA]</scope>
    <source>
        <strain evidence="2">93-210</strain>
    </source>
</reference>
<name>A0ACC0E4H6_9BASI</name>
<gene>
    <name evidence="1" type="ORF">MJO28_010241</name>
</gene>